<dbReference type="EMBL" id="QKSB01000002">
    <property type="protein sequence ID" value="PZE18225.1"/>
    <property type="molecule type" value="Genomic_DNA"/>
</dbReference>
<dbReference type="Proteomes" id="UP000249248">
    <property type="component" value="Unassembled WGS sequence"/>
</dbReference>
<name>A0A2W1NFH2_9FLAO</name>
<keyword evidence="1" id="KW-0732">Signal</keyword>
<accession>A0A2W1NFH2</accession>
<organism evidence="2 3">
    <name type="scientific">Putridiphycobacter roseus</name>
    <dbReference type="NCBI Taxonomy" id="2219161"/>
    <lineage>
        <taxon>Bacteria</taxon>
        <taxon>Pseudomonadati</taxon>
        <taxon>Bacteroidota</taxon>
        <taxon>Flavobacteriia</taxon>
        <taxon>Flavobacteriales</taxon>
        <taxon>Crocinitomicaceae</taxon>
        <taxon>Putridiphycobacter</taxon>
    </lineage>
</organism>
<comment type="caution">
    <text evidence="2">The sequence shown here is derived from an EMBL/GenBank/DDBJ whole genome shotgun (WGS) entry which is preliminary data.</text>
</comment>
<evidence type="ECO:0000313" key="3">
    <source>
        <dbReference type="Proteomes" id="UP000249248"/>
    </source>
</evidence>
<proteinExistence type="predicted"/>
<sequence length="178" mass="20635">MRNKIIFGIAFLGLIVLQSLQAQQSCRKVHNFCKEMIPPEEQSKDWDLDNQSKSATVEKGKVYEMSFIAYHDYIYRISNCTDVEDGEKINFEIFHMELVRRPDKNGNPRIFKEKVSIYNNKTDDMSAFYKFRVEKSEKLYVQVNVPASGKSEAKQFKDSDFVCVGVLLEHKKAGKLGF</sequence>
<dbReference type="AlphaFoldDB" id="A0A2W1NFH2"/>
<feature type="chain" id="PRO_5016067912" evidence="1">
    <location>
        <begin position="23"/>
        <end position="178"/>
    </location>
</feature>
<feature type="signal peptide" evidence="1">
    <location>
        <begin position="1"/>
        <end position="22"/>
    </location>
</feature>
<dbReference type="RefSeq" id="WP_111062378.1">
    <property type="nucleotide sequence ID" value="NZ_JBHUCU010000002.1"/>
</dbReference>
<reference evidence="2 3" key="1">
    <citation type="submission" date="2018-06" db="EMBL/GenBank/DDBJ databases">
        <title>The draft genome sequence of Crocinitomix sp. SM1701.</title>
        <authorList>
            <person name="Zhang X."/>
        </authorList>
    </citation>
    <scope>NUCLEOTIDE SEQUENCE [LARGE SCALE GENOMIC DNA]</scope>
    <source>
        <strain evidence="2 3">SM1701</strain>
    </source>
</reference>
<keyword evidence="3" id="KW-1185">Reference proteome</keyword>
<gene>
    <name evidence="2" type="ORF">DNU06_06310</name>
</gene>
<evidence type="ECO:0000256" key="1">
    <source>
        <dbReference type="SAM" id="SignalP"/>
    </source>
</evidence>
<protein>
    <submittedName>
        <fullName evidence="2">Uncharacterized protein</fullName>
    </submittedName>
</protein>
<evidence type="ECO:0000313" key="2">
    <source>
        <dbReference type="EMBL" id="PZE18225.1"/>
    </source>
</evidence>
<dbReference type="OrthoDB" id="1467448at2"/>